<feature type="domain" description="ABC transporter" evidence="5">
    <location>
        <begin position="5"/>
        <end position="254"/>
    </location>
</feature>
<gene>
    <name evidence="6" type="ORF">ACFO5U_12450</name>
</gene>
<organism evidence="6 7">
    <name type="scientific">Planococcus dechangensis</name>
    <dbReference type="NCBI Taxonomy" id="1176255"/>
    <lineage>
        <taxon>Bacteria</taxon>
        <taxon>Bacillati</taxon>
        <taxon>Bacillota</taxon>
        <taxon>Bacilli</taxon>
        <taxon>Bacillales</taxon>
        <taxon>Caryophanaceae</taxon>
        <taxon>Planococcus</taxon>
    </lineage>
</organism>
<dbReference type="Pfam" id="PF08352">
    <property type="entry name" value="oligo_HPY"/>
    <property type="match status" value="1"/>
</dbReference>
<dbReference type="InterPro" id="IPR017871">
    <property type="entry name" value="ABC_transporter-like_CS"/>
</dbReference>
<name>A0ABV9MGE4_9BACL</name>
<accession>A0ABV9MGE4</accession>
<dbReference type="PANTHER" id="PTHR43776">
    <property type="entry name" value="TRANSPORT ATP-BINDING PROTEIN"/>
    <property type="match status" value="1"/>
</dbReference>
<evidence type="ECO:0000313" key="6">
    <source>
        <dbReference type="EMBL" id="MFC4713683.1"/>
    </source>
</evidence>
<dbReference type="PANTHER" id="PTHR43776:SF7">
    <property type="entry name" value="D,D-DIPEPTIDE TRANSPORT ATP-BINDING PROTEIN DDPF-RELATED"/>
    <property type="match status" value="1"/>
</dbReference>
<keyword evidence="7" id="KW-1185">Reference proteome</keyword>
<protein>
    <submittedName>
        <fullName evidence="6">ABC transporter ATP-binding protein</fullName>
    </submittedName>
</protein>
<dbReference type="CDD" id="cd03257">
    <property type="entry name" value="ABC_NikE_OppD_transporters"/>
    <property type="match status" value="1"/>
</dbReference>
<dbReference type="NCBIfam" id="TIGR01727">
    <property type="entry name" value="oligo_HPY"/>
    <property type="match status" value="1"/>
</dbReference>
<dbReference type="SUPFAM" id="SSF52540">
    <property type="entry name" value="P-loop containing nucleoside triphosphate hydrolases"/>
    <property type="match status" value="1"/>
</dbReference>
<dbReference type="Gene3D" id="3.40.50.300">
    <property type="entry name" value="P-loop containing nucleotide triphosphate hydrolases"/>
    <property type="match status" value="1"/>
</dbReference>
<dbReference type="InterPro" id="IPR050319">
    <property type="entry name" value="ABC_transp_ATP-bind"/>
</dbReference>
<keyword evidence="3" id="KW-0547">Nucleotide-binding</keyword>
<reference evidence="7" key="1">
    <citation type="journal article" date="2019" name="Int. J. Syst. Evol. Microbiol.">
        <title>The Global Catalogue of Microorganisms (GCM) 10K type strain sequencing project: providing services to taxonomists for standard genome sequencing and annotation.</title>
        <authorList>
            <consortium name="The Broad Institute Genomics Platform"/>
            <consortium name="The Broad Institute Genome Sequencing Center for Infectious Disease"/>
            <person name="Wu L."/>
            <person name="Ma J."/>
        </authorList>
    </citation>
    <scope>NUCLEOTIDE SEQUENCE [LARGE SCALE GENOMIC DNA]</scope>
    <source>
        <strain evidence="7">CGMCC 1.12151</strain>
    </source>
</reference>
<evidence type="ECO:0000313" key="7">
    <source>
        <dbReference type="Proteomes" id="UP001595932"/>
    </source>
</evidence>
<dbReference type="InterPro" id="IPR003439">
    <property type="entry name" value="ABC_transporter-like_ATP-bd"/>
</dbReference>
<dbReference type="Proteomes" id="UP001595932">
    <property type="component" value="Unassembled WGS sequence"/>
</dbReference>
<evidence type="ECO:0000256" key="1">
    <source>
        <dbReference type="ARBA" id="ARBA00005417"/>
    </source>
</evidence>
<proteinExistence type="inferred from homology"/>
<dbReference type="PROSITE" id="PS50893">
    <property type="entry name" value="ABC_TRANSPORTER_2"/>
    <property type="match status" value="1"/>
</dbReference>
<dbReference type="PROSITE" id="PS00211">
    <property type="entry name" value="ABC_TRANSPORTER_1"/>
    <property type="match status" value="1"/>
</dbReference>
<sequence length="338" mass="37217">MSALLDIKNLHVHFPVKNGLLQRKANSIKALNGIDLQVQKGETLGIVGESGCGKSTLARSIVGLQQPTAGEILFNGKDYSEASAKELHEMRRNVQMIFQDPYTSLNPRMKIGDSVAAPLKAYKKTERLELRVKELLELVGLNPDVHYHKLPHEFSGGQRQRVGIARALALEPELLVCDEPVSALDVSVQAQVINLLQDLQKQLGLTYVFIAHDLSVINHLADRVAVMYLGKVMEKAGRGSFQSQVQHPYTQSLLSAVPIPDPQLERSRERIVLSGELPSPANPPSGCVFHTRCPVATERCKAEVPALEPRGWDGQEVACFYPIEAAEKTEPTKITTLV</sequence>
<keyword evidence="2" id="KW-0813">Transport</keyword>
<evidence type="ECO:0000256" key="3">
    <source>
        <dbReference type="ARBA" id="ARBA00022741"/>
    </source>
</evidence>
<comment type="caution">
    <text evidence="6">The sequence shown here is derived from an EMBL/GenBank/DDBJ whole genome shotgun (WGS) entry which is preliminary data.</text>
</comment>
<dbReference type="GO" id="GO:0005524">
    <property type="term" value="F:ATP binding"/>
    <property type="evidence" value="ECO:0007669"/>
    <property type="project" value="UniProtKB-KW"/>
</dbReference>
<comment type="similarity">
    <text evidence="1">Belongs to the ABC transporter superfamily.</text>
</comment>
<dbReference type="RefSeq" id="WP_377279382.1">
    <property type="nucleotide sequence ID" value="NZ_JBHSGL010000005.1"/>
</dbReference>
<dbReference type="EMBL" id="JBHSGL010000005">
    <property type="protein sequence ID" value="MFC4713683.1"/>
    <property type="molecule type" value="Genomic_DNA"/>
</dbReference>
<evidence type="ECO:0000256" key="4">
    <source>
        <dbReference type="ARBA" id="ARBA00022840"/>
    </source>
</evidence>
<dbReference type="InterPro" id="IPR013563">
    <property type="entry name" value="Oligopep_ABC_C"/>
</dbReference>
<evidence type="ECO:0000259" key="5">
    <source>
        <dbReference type="PROSITE" id="PS50893"/>
    </source>
</evidence>
<dbReference type="InterPro" id="IPR003593">
    <property type="entry name" value="AAA+_ATPase"/>
</dbReference>
<dbReference type="InterPro" id="IPR027417">
    <property type="entry name" value="P-loop_NTPase"/>
</dbReference>
<evidence type="ECO:0000256" key="2">
    <source>
        <dbReference type="ARBA" id="ARBA00022448"/>
    </source>
</evidence>
<keyword evidence="4 6" id="KW-0067">ATP-binding</keyword>
<dbReference type="Pfam" id="PF00005">
    <property type="entry name" value="ABC_tran"/>
    <property type="match status" value="1"/>
</dbReference>
<dbReference type="SMART" id="SM00382">
    <property type="entry name" value="AAA"/>
    <property type="match status" value="1"/>
</dbReference>